<keyword evidence="4" id="KW-0238">DNA-binding</keyword>
<feature type="domain" description="Transcription factor AP-2 C-terminal" evidence="8">
    <location>
        <begin position="233"/>
        <end position="422"/>
    </location>
</feature>
<reference evidence="9" key="1">
    <citation type="submission" date="2023-10" db="EMBL/GenBank/DDBJ databases">
        <title>Genome assembly of Pristionchus species.</title>
        <authorList>
            <person name="Yoshida K."/>
            <person name="Sommer R.J."/>
        </authorList>
    </citation>
    <scope>NUCLEOTIDE SEQUENCE</scope>
    <source>
        <strain evidence="9">RS0144</strain>
    </source>
</reference>
<evidence type="ECO:0000256" key="5">
    <source>
        <dbReference type="ARBA" id="ARBA00023163"/>
    </source>
</evidence>
<dbReference type="InterPro" id="IPR013854">
    <property type="entry name" value="TF_AP2_C"/>
</dbReference>
<proteinExistence type="inferred from homology"/>
<dbReference type="GO" id="GO:0005634">
    <property type="term" value="C:nucleus"/>
    <property type="evidence" value="ECO:0007669"/>
    <property type="project" value="UniProtKB-SubCell"/>
</dbReference>
<evidence type="ECO:0000256" key="3">
    <source>
        <dbReference type="ARBA" id="ARBA00023015"/>
    </source>
</evidence>
<comment type="subcellular location">
    <subcellularLocation>
        <location evidence="1">Nucleus</location>
    </subcellularLocation>
</comment>
<evidence type="ECO:0000256" key="7">
    <source>
        <dbReference type="SAM" id="MobiDB-lite"/>
    </source>
</evidence>
<dbReference type="PRINTS" id="PR01748">
    <property type="entry name" value="AP2TNSCPFCT"/>
</dbReference>
<comment type="caution">
    <text evidence="9">The sequence shown here is derived from an EMBL/GenBank/DDBJ whole genome shotgun (WGS) entry which is preliminary data.</text>
</comment>
<dbReference type="GO" id="GO:0042127">
    <property type="term" value="P:regulation of cell population proliferation"/>
    <property type="evidence" value="ECO:0007669"/>
    <property type="project" value="TreeGrafter"/>
</dbReference>
<keyword evidence="6" id="KW-0539">Nucleus</keyword>
<evidence type="ECO:0000256" key="4">
    <source>
        <dbReference type="ARBA" id="ARBA00023125"/>
    </source>
</evidence>
<dbReference type="EMBL" id="BTSX01000005">
    <property type="protein sequence ID" value="GMT01234.1"/>
    <property type="molecule type" value="Genomic_DNA"/>
</dbReference>
<dbReference type="Pfam" id="PF03299">
    <property type="entry name" value="TF_AP-2"/>
    <property type="match status" value="2"/>
</dbReference>
<dbReference type="InterPro" id="IPR004979">
    <property type="entry name" value="TF_AP2"/>
</dbReference>
<keyword evidence="3" id="KW-0805">Transcription regulation</keyword>
<keyword evidence="10" id="KW-1185">Reference proteome</keyword>
<gene>
    <name evidence="9" type="ORF">PENTCL1PPCAC_23408</name>
</gene>
<evidence type="ECO:0000256" key="1">
    <source>
        <dbReference type="ARBA" id="ARBA00004123"/>
    </source>
</evidence>
<dbReference type="GO" id="GO:0000977">
    <property type="term" value="F:RNA polymerase II transcription regulatory region sequence-specific DNA binding"/>
    <property type="evidence" value="ECO:0007669"/>
    <property type="project" value="TreeGrafter"/>
</dbReference>
<evidence type="ECO:0000256" key="2">
    <source>
        <dbReference type="ARBA" id="ARBA00007770"/>
    </source>
</evidence>
<name>A0AAV5U309_9BILA</name>
<feature type="domain" description="Transcription factor AP-2 C-terminal" evidence="8">
    <location>
        <begin position="481"/>
        <end position="668"/>
    </location>
</feature>
<dbReference type="Proteomes" id="UP001432027">
    <property type="component" value="Unassembled WGS sequence"/>
</dbReference>
<feature type="compositionally biased region" description="Polar residues" evidence="7">
    <location>
        <begin position="93"/>
        <end position="105"/>
    </location>
</feature>
<comment type="similarity">
    <text evidence="2">Belongs to the AP-2 family.</text>
</comment>
<feature type="compositionally biased region" description="Basic and acidic residues" evidence="7">
    <location>
        <begin position="178"/>
        <end position="188"/>
    </location>
</feature>
<evidence type="ECO:0000259" key="8">
    <source>
        <dbReference type="Pfam" id="PF03299"/>
    </source>
</evidence>
<feature type="compositionally biased region" description="Low complexity" evidence="7">
    <location>
        <begin position="162"/>
        <end position="175"/>
    </location>
</feature>
<protein>
    <recommendedName>
        <fullName evidence="8">Transcription factor AP-2 C-terminal domain-containing protein</fullName>
    </recommendedName>
</protein>
<feature type="region of interest" description="Disordered" evidence="7">
    <location>
        <begin position="85"/>
        <end position="222"/>
    </location>
</feature>
<dbReference type="GO" id="GO:0000981">
    <property type="term" value="F:DNA-binding transcription factor activity, RNA polymerase II-specific"/>
    <property type="evidence" value="ECO:0007669"/>
    <property type="project" value="TreeGrafter"/>
</dbReference>
<keyword evidence="5" id="KW-0804">Transcription</keyword>
<dbReference type="AlphaFoldDB" id="A0AAV5U309"/>
<evidence type="ECO:0000313" key="10">
    <source>
        <dbReference type="Proteomes" id="UP001432027"/>
    </source>
</evidence>
<evidence type="ECO:0000313" key="9">
    <source>
        <dbReference type="EMBL" id="GMT01234.1"/>
    </source>
</evidence>
<dbReference type="PANTHER" id="PTHR10812">
    <property type="entry name" value="TRANSCRIPTION FACTOR AP-2"/>
    <property type="match status" value="1"/>
</dbReference>
<evidence type="ECO:0000256" key="6">
    <source>
        <dbReference type="ARBA" id="ARBA00023242"/>
    </source>
</evidence>
<sequence>MDPFFPLQQWNQSAPSGWLPGMPHPWFPYQGMPFADFGTMQQHQSIQQLQQPQQAHPQHQLHEMKPLQPLTSIHPLNYHHPLPAITPPGTENELLTTPPTSSAYSNVPFDFPPQNQLDKPVERCPTTAIPLPAPEADCPPSLEEETTAAEDGVVGEGRETDSSSSPSTEPSGLPPALAKEKGEGEKKGRGQKRKRSEGKDDAKDDADETLDAPSSPSDDVKVARIGPPLRNYFCKVTGRLSVVGAQIKYDVSCEEILRRTTMPECLNRSHIGPLLRRGKIRGCGDDLQELLELRGLSSTSHINRKRFPLTSLSAFLEQEAIRFTEDHKDLLHAHFPVTAITRMILRKIDNPNDLLTAIEDAKHAKNAAAHLESLVDGWTQGGGESEIDSVMRSPLKALALSTHLLGTEELLLFSRLFTRLVSTLIQELSAQMERAQIAATNHPYAMLMNQFPPDMEWAETPTGPLVHKPDAAEEAQGSRCFAEIPGRLTLTNKKYTVNVAELYRRVRAPESLNLSLLGSQLRKGKTKDNGNSLRDELANEGINIDQGRRKSAKITLFTALLEEEAIQVAKDVGDVVESSNLIGTIRDTLTLGVTMPHDIITRQNAFLAASRIAGSIADLILALRLPVADRHPYKIDERAYTIFNYCQLTHGYGPDSALQWMGTFRKLFDLAYRSLPEVQ</sequence>
<accession>A0AAV5U309</accession>
<organism evidence="9 10">
    <name type="scientific">Pristionchus entomophagus</name>
    <dbReference type="NCBI Taxonomy" id="358040"/>
    <lineage>
        <taxon>Eukaryota</taxon>
        <taxon>Metazoa</taxon>
        <taxon>Ecdysozoa</taxon>
        <taxon>Nematoda</taxon>
        <taxon>Chromadorea</taxon>
        <taxon>Rhabditida</taxon>
        <taxon>Rhabditina</taxon>
        <taxon>Diplogasteromorpha</taxon>
        <taxon>Diplogasteroidea</taxon>
        <taxon>Neodiplogasteridae</taxon>
        <taxon>Pristionchus</taxon>
    </lineage>
</organism>
<dbReference type="PANTHER" id="PTHR10812:SF17">
    <property type="entry name" value="TRANSCRIPTION FACTOR AP-2, ISOFORM D"/>
    <property type="match status" value="1"/>
</dbReference>